<dbReference type="PANTHER" id="PTHR43081">
    <property type="entry name" value="ADENYLATE CYCLASE, TERMINAL-DIFFERENTIATION SPECIFIC-RELATED"/>
    <property type="match status" value="1"/>
</dbReference>
<dbReference type="InterPro" id="IPR011006">
    <property type="entry name" value="CheY-like_superfamily"/>
</dbReference>
<dbReference type="SUPFAM" id="SSF55073">
    <property type="entry name" value="Nucleotide cyclase"/>
    <property type="match status" value="1"/>
</dbReference>
<feature type="domain" description="Response regulatory" evidence="2">
    <location>
        <begin position="7"/>
        <end position="123"/>
    </location>
</feature>
<protein>
    <submittedName>
        <fullName evidence="4">Adenylate cyclase</fullName>
        <ecNumber evidence="4">4.6.1.1</ecNumber>
    </submittedName>
</protein>
<dbReference type="PROSITE" id="PS50125">
    <property type="entry name" value="GUANYLATE_CYCLASE_2"/>
    <property type="match status" value="1"/>
</dbReference>
<proteinExistence type="predicted"/>
<dbReference type="CDD" id="cd07302">
    <property type="entry name" value="CHD"/>
    <property type="match status" value="1"/>
</dbReference>
<dbReference type="PROSITE" id="PS50110">
    <property type="entry name" value="RESPONSE_REGULATORY"/>
    <property type="match status" value="1"/>
</dbReference>
<dbReference type="InterPro" id="IPR001789">
    <property type="entry name" value="Sig_transdc_resp-reg_receiver"/>
</dbReference>
<accession>A0A806KIN0</accession>
<organism evidence="4">
    <name type="scientific">uncultured bacterium contig00019</name>
    <dbReference type="NCBI Taxonomy" id="1181510"/>
    <lineage>
        <taxon>Bacteria</taxon>
        <taxon>environmental samples</taxon>
    </lineage>
</organism>
<evidence type="ECO:0000259" key="2">
    <source>
        <dbReference type="PROSITE" id="PS50110"/>
    </source>
</evidence>
<evidence type="ECO:0000256" key="1">
    <source>
        <dbReference type="PROSITE-ProRule" id="PRU00169"/>
    </source>
</evidence>
<name>A0A806KIN0_9BACT</name>
<dbReference type="Gene3D" id="3.40.50.2300">
    <property type="match status" value="1"/>
</dbReference>
<dbReference type="InterPro" id="IPR050697">
    <property type="entry name" value="Adenylyl/Guanylyl_Cyclase_3/4"/>
</dbReference>
<dbReference type="AlphaFoldDB" id="A0A806KIN0"/>
<evidence type="ECO:0000259" key="3">
    <source>
        <dbReference type="PROSITE" id="PS50125"/>
    </source>
</evidence>
<dbReference type="InterPro" id="IPR001054">
    <property type="entry name" value="A/G_cyclase"/>
</dbReference>
<dbReference type="CDD" id="cd00156">
    <property type="entry name" value="REC"/>
    <property type="match status" value="1"/>
</dbReference>
<evidence type="ECO:0000313" key="4">
    <source>
        <dbReference type="EMBL" id="AGS52934.1"/>
    </source>
</evidence>
<feature type="modified residue" description="4-aspartylphosphate" evidence="1">
    <location>
        <position position="56"/>
    </location>
</feature>
<dbReference type="Pfam" id="PF00211">
    <property type="entry name" value="Guanylate_cyc"/>
    <property type="match status" value="1"/>
</dbReference>
<reference evidence="4" key="1">
    <citation type="submission" date="2012-03" db="EMBL/GenBank/DDBJ databases">
        <title>Functional metagenomics reveals considerable lignocellulase gene clusters in the gut microbiome of a wood-feeding higher termite.</title>
        <authorList>
            <person name="Liu N."/>
        </authorList>
    </citation>
    <scope>NUCLEOTIDE SEQUENCE</scope>
</reference>
<dbReference type="GO" id="GO:0004016">
    <property type="term" value="F:adenylate cyclase activity"/>
    <property type="evidence" value="ECO:0007669"/>
    <property type="project" value="UniProtKB-EC"/>
</dbReference>
<dbReference type="Gene3D" id="3.30.70.1230">
    <property type="entry name" value="Nucleotide cyclase"/>
    <property type="match status" value="1"/>
</dbReference>
<dbReference type="GO" id="GO:0006171">
    <property type="term" value="P:cAMP biosynthetic process"/>
    <property type="evidence" value="ECO:0007669"/>
    <property type="project" value="TreeGrafter"/>
</dbReference>
<dbReference type="Pfam" id="PF00072">
    <property type="entry name" value="Response_reg"/>
    <property type="match status" value="1"/>
</dbReference>
<keyword evidence="4" id="KW-0456">Lyase</keyword>
<keyword evidence="1" id="KW-0597">Phosphoprotein</keyword>
<dbReference type="SUPFAM" id="SSF52172">
    <property type="entry name" value="CheY-like"/>
    <property type="match status" value="1"/>
</dbReference>
<dbReference type="SMART" id="SM00044">
    <property type="entry name" value="CYCc"/>
    <property type="match status" value="1"/>
</dbReference>
<dbReference type="PANTHER" id="PTHR43081:SF1">
    <property type="entry name" value="ADENYLATE CYCLASE, TERMINAL-DIFFERENTIATION SPECIFIC"/>
    <property type="match status" value="1"/>
</dbReference>
<feature type="domain" description="Guanylate cyclase" evidence="3">
    <location>
        <begin position="358"/>
        <end position="490"/>
    </location>
</feature>
<dbReference type="EC" id="4.6.1.1" evidence="4"/>
<dbReference type="EMBL" id="JQ844216">
    <property type="protein sequence ID" value="AGS52934.1"/>
    <property type="molecule type" value="Genomic_DNA"/>
</dbReference>
<dbReference type="InterPro" id="IPR029787">
    <property type="entry name" value="Nucleotide_cyclase"/>
</dbReference>
<dbReference type="SMART" id="SM00448">
    <property type="entry name" value="REC"/>
    <property type="match status" value="1"/>
</dbReference>
<sequence length="632" mass="70818">MNGEKKRILIMEDSDIFADMLLNFLNSCDYVLERAANGFEGIKKVYAFLPHLIITDIEMPLFKGYQVTRFLKSRKNTKPIPVIMFTSLDGTKDKFWASQAGADLYIEKSPDNLAPLKESAAKIMESSQGIDFNAIEREGKKINDNSIIEIVNNLLDNKLFQTTVIGLLAELSGKVHSMEMVAEGIFNLLHTICECEIAALMIKGSNRVMYAYTSNFGGFSKETANNFFNVCASDFNSLFPDFNHISKVNKDFQPAGTNNKKIISYINLPLAAAGEIFATVHIANSVNEYFSPAIMENINVFFSTATPVISNALSMHELAELQKNTRIAFSRYVPPDVMDEIINETTKKARMSENRNISVLFCDIRDFTGLSENLDAQSVVDFLNKYFTKMGFEIISEGGHIDKFIGDAIMAIFGAFQNPENSHISAIRAALKMLLAMDAINSTGNKLTKNNIHIGIGINCGECIMGNIGFKNKMDYTVIGDTVNLASRIESLTKIYRHPLIISEYVYDFVKDKFLMRKIDNVRVKGKDKSVGIYAVYSGFQGTGGNKLRSGEIIDIPAVSSLLVNRQTLVNYNKGLQVFEMREWKLAGEYFKKALDSGNDDYLSQIYLKRSCDFIQNPPPENWDGIITLDEK</sequence>
<dbReference type="GO" id="GO:0000160">
    <property type="term" value="P:phosphorelay signal transduction system"/>
    <property type="evidence" value="ECO:0007669"/>
    <property type="project" value="InterPro"/>
</dbReference>